<comment type="caution">
    <text evidence="2">The sequence shown here is derived from an EMBL/GenBank/DDBJ whole genome shotgun (WGS) entry which is preliminary data.</text>
</comment>
<evidence type="ECO:0000313" key="3">
    <source>
        <dbReference type="Proteomes" id="UP001367508"/>
    </source>
</evidence>
<gene>
    <name evidence="2" type="ORF">VNO77_20956</name>
</gene>
<feature type="compositionally biased region" description="Polar residues" evidence="1">
    <location>
        <begin position="32"/>
        <end position="45"/>
    </location>
</feature>
<dbReference type="AlphaFoldDB" id="A0AAN9LQD6"/>
<keyword evidence="3" id="KW-1185">Reference proteome</keyword>
<dbReference type="Proteomes" id="UP001367508">
    <property type="component" value="Unassembled WGS sequence"/>
</dbReference>
<organism evidence="2 3">
    <name type="scientific">Canavalia gladiata</name>
    <name type="common">Sword bean</name>
    <name type="synonym">Dolichos gladiatus</name>
    <dbReference type="NCBI Taxonomy" id="3824"/>
    <lineage>
        <taxon>Eukaryota</taxon>
        <taxon>Viridiplantae</taxon>
        <taxon>Streptophyta</taxon>
        <taxon>Embryophyta</taxon>
        <taxon>Tracheophyta</taxon>
        <taxon>Spermatophyta</taxon>
        <taxon>Magnoliopsida</taxon>
        <taxon>eudicotyledons</taxon>
        <taxon>Gunneridae</taxon>
        <taxon>Pentapetalae</taxon>
        <taxon>rosids</taxon>
        <taxon>fabids</taxon>
        <taxon>Fabales</taxon>
        <taxon>Fabaceae</taxon>
        <taxon>Papilionoideae</taxon>
        <taxon>50 kb inversion clade</taxon>
        <taxon>NPAAA clade</taxon>
        <taxon>indigoferoid/millettioid clade</taxon>
        <taxon>Phaseoleae</taxon>
        <taxon>Canavalia</taxon>
    </lineage>
</organism>
<reference evidence="2 3" key="1">
    <citation type="submission" date="2024-01" db="EMBL/GenBank/DDBJ databases">
        <title>The genomes of 5 underutilized Papilionoideae crops provide insights into root nodulation and disease resistanc.</title>
        <authorList>
            <person name="Jiang F."/>
        </authorList>
    </citation>
    <scope>NUCLEOTIDE SEQUENCE [LARGE SCALE GENOMIC DNA]</scope>
    <source>
        <strain evidence="2">LVBAO_FW01</strain>
        <tissue evidence="2">Leaves</tissue>
    </source>
</reference>
<proteinExistence type="predicted"/>
<accession>A0AAN9LQD6</accession>
<name>A0AAN9LQD6_CANGL</name>
<protein>
    <submittedName>
        <fullName evidence="2">Uncharacterized protein</fullName>
    </submittedName>
</protein>
<dbReference type="EMBL" id="JAYMYQ010000004">
    <property type="protein sequence ID" value="KAK7340257.1"/>
    <property type="molecule type" value="Genomic_DNA"/>
</dbReference>
<evidence type="ECO:0000256" key="1">
    <source>
        <dbReference type="SAM" id="MobiDB-lite"/>
    </source>
</evidence>
<sequence length="103" mass="11753">MPILTANTGHQLKLLQLQEAKIEKTTHHENRLQNSSSTSNPSYTDHTLHEAEHAIAKTYKIKSNARKQLHNSNSKARSRARVFENEIPINNLFFHKLGNARVS</sequence>
<feature type="region of interest" description="Disordered" evidence="1">
    <location>
        <begin position="24"/>
        <end position="45"/>
    </location>
</feature>
<evidence type="ECO:0000313" key="2">
    <source>
        <dbReference type="EMBL" id="KAK7340257.1"/>
    </source>
</evidence>